<dbReference type="RefSeq" id="WP_048215035.1">
    <property type="nucleotide sequence ID" value="NZ_CBCXYL010000007.1"/>
</dbReference>
<dbReference type="Proteomes" id="UP000323297">
    <property type="component" value="Unassembled WGS sequence"/>
</dbReference>
<sequence>MLTQALRPGLIAFVTANDEISIMTAVIVKALSYLFVINHFVSDVVNQNRQLRQWLEKGKL</sequence>
<organism evidence="2 3">
    <name type="scientific">Citrobacter portucalensis</name>
    <dbReference type="NCBI Taxonomy" id="1639133"/>
    <lineage>
        <taxon>Bacteria</taxon>
        <taxon>Pseudomonadati</taxon>
        <taxon>Pseudomonadota</taxon>
        <taxon>Gammaproteobacteria</taxon>
        <taxon>Enterobacterales</taxon>
        <taxon>Enterobacteriaceae</taxon>
        <taxon>Citrobacter</taxon>
        <taxon>Citrobacter freundii complex</taxon>
    </lineage>
</organism>
<evidence type="ECO:0000256" key="1">
    <source>
        <dbReference type="SAM" id="Phobius"/>
    </source>
</evidence>
<evidence type="ECO:0000313" key="3">
    <source>
        <dbReference type="Proteomes" id="UP000323297"/>
    </source>
</evidence>
<keyword evidence="1" id="KW-0812">Transmembrane</keyword>
<keyword evidence="1" id="KW-0472">Membrane</keyword>
<evidence type="ECO:0000313" key="2">
    <source>
        <dbReference type="EMBL" id="KAA1144542.1"/>
    </source>
</evidence>
<dbReference type="EMBL" id="VTZD01000011">
    <property type="protein sequence ID" value="KAA1144542.1"/>
    <property type="molecule type" value="Genomic_DNA"/>
</dbReference>
<dbReference type="AlphaFoldDB" id="A0A5B0T309"/>
<feature type="transmembrane region" description="Helical" evidence="1">
    <location>
        <begin position="20"/>
        <end position="41"/>
    </location>
</feature>
<name>A0A5B0T309_9ENTR</name>
<protein>
    <submittedName>
        <fullName evidence="2">Uncharacterized protein</fullName>
    </submittedName>
</protein>
<keyword evidence="1" id="KW-1133">Transmembrane helix</keyword>
<comment type="caution">
    <text evidence="2">The sequence shown here is derived from an EMBL/GenBank/DDBJ whole genome shotgun (WGS) entry which is preliminary data.</text>
</comment>
<reference evidence="2 3" key="1">
    <citation type="submission" date="2019-08" db="EMBL/GenBank/DDBJ databases">
        <title>Draft genome sequence of Citrobacter portucalensis strain isolated from green turtle.</title>
        <authorList>
            <person name="Fernandes M.R."/>
            <person name="Sellera F.P."/>
            <person name="Goldeberg D.W."/>
            <person name="Costa D.C."/>
            <person name="Lincopan N."/>
        </authorList>
    </citation>
    <scope>NUCLEOTIDE SEQUENCE [LARGE SCALE GENOMIC DNA]</scope>
    <source>
        <strain evidence="2 3">TV06</strain>
    </source>
</reference>
<gene>
    <name evidence="2" type="ORF">D3H66_08990</name>
</gene>
<accession>A0A5B0T309</accession>
<proteinExistence type="predicted"/>